<name>A0ACA9P4K1_9GLOM</name>
<evidence type="ECO:0000313" key="2">
    <source>
        <dbReference type="Proteomes" id="UP000789702"/>
    </source>
</evidence>
<dbReference type="Proteomes" id="UP000789702">
    <property type="component" value="Unassembled WGS sequence"/>
</dbReference>
<evidence type="ECO:0000313" key="1">
    <source>
        <dbReference type="EMBL" id="CAG8690086.1"/>
    </source>
</evidence>
<gene>
    <name evidence="1" type="ORF">DHETER_LOCUS11207</name>
</gene>
<keyword evidence="2" id="KW-1185">Reference proteome</keyword>
<organism evidence="1 2">
    <name type="scientific">Dentiscutata heterogama</name>
    <dbReference type="NCBI Taxonomy" id="1316150"/>
    <lineage>
        <taxon>Eukaryota</taxon>
        <taxon>Fungi</taxon>
        <taxon>Fungi incertae sedis</taxon>
        <taxon>Mucoromycota</taxon>
        <taxon>Glomeromycotina</taxon>
        <taxon>Glomeromycetes</taxon>
        <taxon>Diversisporales</taxon>
        <taxon>Gigasporaceae</taxon>
        <taxon>Dentiscutata</taxon>
    </lineage>
</organism>
<accession>A0ACA9P4K1</accession>
<sequence length="112" mass="13402">DYTREKYLLQDFAKKIEPGNKEKGREQQQLPSITNLQKNVDLDETWEKIQRAIQKVAKSTLSKKEKTPKLQDHQIENEELKNLRKDIKVMGKWCRKLKKPSHFEKKQTHMKS</sequence>
<feature type="non-terminal residue" evidence="1">
    <location>
        <position position="1"/>
    </location>
</feature>
<feature type="non-terminal residue" evidence="1">
    <location>
        <position position="112"/>
    </location>
</feature>
<proteinExistence type="predicted"/>
<protein>
    <submittedName>
        <fullName evidence="1">9442_t:CDS:1</fullName>
    </submittedName>
</protein>
<dbReference type="EMBL" id="CAJVPU010023842">
    <property type="protein sequence ID" value="CAG8690086.1"/>
    <property type="molecule type" value="Genomic_DNA"/>
</dbReference>
<comment type="caution">
    <text evidence="1">The sequence shown here is derived from an EMBL/GenBank/DDBJ whole genome shotgun (WGS) entry which is preliminary data.</text>
</comment>
<reference evidence="1" key="1">
    <citation type="submission" date="2021-06" db="EMBL/GenBank/DDBJ databases">
        <authorList>
            <person name="Kallberg Y."/>
            <person name="Tangrot J."/>
            <person name="Rosling A."/>
        </authorList>
    </citation>
    <scope>NUCLEOTIDE SEQUENCE</scope>
    <source>
        <strain evidence="1">IL203A</strain>
    </source>
</reference>